<protein>
    <submittedName>
        <fullName evidence="1">Uncharacterized protein</fullName>
    </submittedName>
</protein>
<proteinExistence type="predicted"/>
<gene>
    <name evidence="1" type="ORF">OCBIM_22033345mg</name>
</gene>
<name>A0A0L8I5U5_OCTBM</name>
<accession>A0A0L8I5U5</accession>
<dbReference type="EMBL" id="KQ416475">
    <property type="protein sequence ID" value="KOF96851.1"/>
    <property type="molecule type" value="Genomic_DNA"/>
</dbReference>
<organism evidence="1">
    <name type="scientific">Octopus bimaculoides</name>
    <name type="common">California two-spotted octopus</name>
    <dbReference type="NCBI Taxonomy" id="37653"/>
    <lineage>
        <taxon>Eukaryota</taxon>
        <taxon>Metazoa</taxon>
        <taxon>Spiralia</taxon>
        <taxon>Lophotrochozoa</taxon>
        <taxon>Mollusca</taxon>
        <taxon>Cephalopoda</taxon>
        <taxon>Coleoidea</taxon>
        <taxon>Octopodiformes</taxon>
        <taxon>Octopoda</taxon>
        <taxon>Incirrata</taxon>
        <taxon>Octopodidae</taxon>
        <taxon>Octopus</taxon>
    </lineage>
</organism>
<reference evidence="1" key="1">
    <citation type="submission" date="2015-07" db="EMBL/GenBank/DDBJ databases">
        <title>MeaNS - Measles Nucleotide Surveillance Program.</title>
        <authorList>
            <person name="Tran T."/>
            <person name="Druce J."/>
        </authorList>
    </citation>
    <scope>NUCLEOTIDE SEQUENCE</scope>
    <source>
        <strain evidence="1">UCB-OBI-ISO-001</strain>
        <tissue evidence="1">Gonad</tissue>
    </source>
</reference>
<evidence type="ECO:0000313" key="1">
    <source>
        <dbReference type="EMBL" id="KOF96851.1"/>
    </source>
</evidence>
<sequence>MMLPHYFGSLSSEMHISSATKGHAQLVKIKQLINKFEILSRIFAIAHLLY</sequence>
<dbReference type="AlphaFoldDB" id="A0A0L8I5U5"/>